<evidence type="ECO:0000256" key="1">
    <source>
        <dbReference type="SAM" id="SignalP"/>
    </source>
</evidence>
<name>A0A6B0UHD9_IXORI</name>
<dbReference type="EMBL" id="GIFC01004630">
    <property type="protein sequence ID" value="MXU86713.1"/>
    <property type="molecule type" value="Transcribed_RNA"/>
</dbReference>
<feature type="chain" id="PRO_5025459625" evidence="1">
    <location>
        <begin position="24"/>
        <end position="92"/>
    </location>
</feature>
<keyword evidence="1" id="KW-0732">Signal</keyword>
<accession>A0A6B0UHD9</accession>
<feature type="signal peptide" evidence="1">
    <location>
        <begin position="1"/>
        <end position="23"/>
    </location>
</feature>
<dbReference type="AlphaFoldDB" id="A0A6B0UHD9"/>
<reference evidence="2" key="1">
    <citation type="submission" date="2019-12" db="EMBL/GenBank/DDBJ databases">
        <title>An insight into the sialome of adult female Ixodes ricinus ticks feeding for 6 days.</title>
        <authorList>
            <person name="Perner J."/>
            <person name="Ribeiro J.M.C."/>
        </authorList>
    </citation>
    <scope>NUCLEOTIDE SEQUENCE</scope>
    <source>
        <strain evidence="2">Semi-engorged</strain>
        <tissue evidence="2">Salivary glands</tissue>
    </source>
</reference>
<organism evidence="2">
    <name type="scientific">Ixodes ricinus</name>
    <name type="common">Common tick</name>
    <name type="synonym">Acarus ricinus</name>
    <dbReference type="NCBI Taxonomy" id="34613"/>
    <lineage>
        <taxon>Eukaryota</taxon>
        <taxon>Metazoa</taxon>
        <taxon>Ecdysozoa</taxon>
        <taxon>Arthropoda</taxon>
        <taxon>Chelicerata</taxon>
        <taxon>Arachnida</taxon>
        <taxon>Acari</taxon>
        <taxon>Parasitiformes</taxon>
        <taxon>Ixodida</taxon>
        <taxon>Ixodoidea</taxon>
        <taxon>Ixodidae</taxon>
        <taxon>Ixodinae</taxon>
        <taxon>Ixodes</taxon>
    </lineage>
</organism>
<protein>
    <submittedName>
        <fullName evidence="2">Putative secreted protein</fullName>
    </submittedName>
</protein>
<proteinExistence type="predicted"/>
<evidence type="ECO:0000313" key="2">
    <source>
        <dbReference type="EMBL" id="MXU86713.1"/>
    </source>
</evidence>
<sequence length="92" mass="10482">MRTGVQLLLHCTSLLSLRQNTSTNSNTLLCNKTFSTYCAQNIGLHCSAFLTWLWKVYTELQAECLCRCPAWFMGNAENNKDCNYQGVCIHKL</sequence>